<dbReference type="GO" id="GO:0051028">
    <property type="term" value="P:mRNA transport"/>
    <property type="evidence" value="ECO:0007669"/>
    <property type="project" value="UniProtKB-KW"/>
</dbReference>
<gene>
    <name evidence="11" type="ORF">HAKA00212_LOCUS7880</name>
</gene>
<dbReference type="AlphaFoldDB" id="A0A7S3XQB1"/>
<reference evidence="11" key="1">
    <citation type="submission" date="2021-01" db="EMBL/GenBank/DDBJ databases">
        <authorList>
            <person name="Corre E."/>
            <person name="Pelletier E."/>
            <person name="Niang G."/>
            <person name="Scheremetjew M."/>
            <person name="Finn R."/>
            <person name="Kale V."/>
            <person name="Holt S."/>
            <person name="Cochrane G."/>
            <person name="Meng A."/>
            <person name="Brown T."/>
            <person name="Cohen L."/>
        </authorList>
    </citation>
    <scope>NUCLEOTIDE SEQUENCE</scope>
    <source>
        <strain evidence="11">CCMP3107</strain>
    </source>
</reference>
<sequence>MAAMGAAALAALPAFAVARRGVGAVRWEGGVDVRGLDLDALVAIEDRAVAVYEGVAEEEKPPRGRGLNRPALVTLEGVAPPAGADGAKFAAKVERRTRKMGAEFVGYDVERGVWRFRTQHF</sequence>
<dbReference type="GO" id="GO:0006606">
    <property type="term" value="P:protein import into nucleus"/>
    <property type="evidence" value="ECO:0007669"/>
    <property type="project" value="TreeGrafter"/>
</dbReference>
<organism evidence="11">
    <name type="scientific">Heterosigma akashiwo</name>
    <name type="common">Chromophytic alga</name>
    <name type="synonym">Heterosigma carterae</name>
    <dbReference type="NCBI Taxonomy" id="2829"/>
    <lineage>
        <taxon>Eukaryota</taxon>
        <taxon>Sar</taxon>
        <taxon>Stramenopiles</taxon>
        <taxon>Ochrophyta</taxon>
        <taxon>Raphidophyceae</taxon>
        <taxon>Chattonellales</taxon>
        <taxon>Chattonellaceae</taxon>
        <taxon>Heterosigma</taxon>
    </lineage>
</organism>
<dbReference type="PROSITE" id="PS51434">
    <property type="entry name" value="NUP_C"/>
    <property type="match status" value="1"/>
</dbReference>
<evidence type="ECO:0000256" key="3">
    <source>
        <dbReference type="ARBA" id="ARBA00022448"/>
    </source>
</evidence>
<dbReference type="GO" id="GO:0006405">
    <property type="term" value="P:RNA export from nucleus"/>
    <property type="evidence" value="ECO:0007669"/>
    <property type="project" value="TreeGrafter"/>
</dbReference>
<dbReference type="InterPro" id="IPR037665">
    <property type="entry name" value="Nucleoporin_S59-like"/>
</dbReference>
<dbReference type="Pfam" id="PF04096">
    <property type="entry name" value="Nucleoporin2"/>
    <property type="match status" value="1"/>
</dbReference>
<protein>
    <recommendedName>
        <fullName evidence="10">Peptidase S59 domain-containing protein</fullName>
    </recommendedName>
</protein>
<dbReference type="EMBL" id="HBIU01016832">
    <property type="protein sequence ID" value="CAE0629198.1"/>
    <property type="molecule type" value="Transcribed_RNA"/>
</dbReference>
<evidence type="ECO:0000256" key="4">
    <source>
        <dbReference type="ARBA" id="ARBA00022816"/>
    </source>
</evidence>
<dbReference type="InterPro" id="IPR007230">
    <property type="entry name" value="Nup98_auto-Pept-S59_dom"/>
</dbReference>
<dbReference type="InterPro" id="IPR036903">
    <property type="entry name" value="Nup98_auto-Pept-S59_dom_sf"/>
</dbReference>
<dbReference type="SUPFAM" id="SSF82215">
    <property type="entry name" value="C-terminal autoproteolytic domain of nucleoporin nup98"/>
    <property type="match status" value="1"/>
</dbReference>
<evidence type="ECO:0000256" key="2">
    <source>
        <dbReference type="ARBA" id="ARBA00008926"/>
    </source>
</evidence>
<dbReference type="GO" id="GO:0008139">
    <property type="term" value="F:nuclear localization sequence binding"/>
    <property type="evidence" value="ECO:0007669"/>
    <property type="project" value="TreeGrafter"/>
</dbReference>
<dbReference type="PANTHER" id="PTHR23198:SF6">
    <property type="entry name" value="NUCLEAR PORE COMPLEX PROTEIN NUP98-NUP96"/>
    <property type="match status" value="1"/>
</dbReference>
<dbReference type="GO" id="GO:0044614">
    <property type="term" value="C:nuclear pore cytoplasmic filaments"/>
    <property type="evidence" value="ECO:0007669"/>
    <property type="project" value="TreeGrafter"/>
</dbReference>
<dbReference type="Gene3D" id="3.30.1610.10">
    <property type="entry name" value="Peptidase S59, nucleoporin"/>
    <property type="match status" value="1"/>
</dbReference>
<feature type="signal peptide" evidence="9">
    <location>
        <begin position="1"/>
        <end position="18"/>
    </location>
</feature>
<proteinExistence type="inferred from homology"/>
<evidence type="ECO:0000256" key="8">
    <source>
        <dbReference type="ARBA" id="ARBA00023242"/>
    </source>
</evidence>
<name>A0A7S3XQB1_HETAK</name>
<feature type="chain" id="PRO_5031429802" description="Peptidase S59 domain-containing protein" evidence="9">
    <location>
        <begin position="19"/>
        <end position="121"/>
    </location>
</feature>
<dbReference type="GO" id="GO:0017056">
    <property type="term" value="F:structural constituent of nuclear pore"/>
    <property type="evidence" value="ECO:0007669"/>
    <property type="project" value="InterPro"/>
</dbReference>
<comment type="subcellular location">
    <subcellularLocation>
        <location evidence="1">Nucleus</location>
        <location evidence="1">Nuclear pore complex</location>
    </subcellularLocation>
</comment>
<feature type="domain" description="Peptidase S59" evidence="10">
    <location>
        <begin position="1"/>
        <end position="121"/>
    </location>
</feature>
<comment type="similarity">
    <text evidence="2">Belongs to the nucleoporin GLFG family.</text>
</comment>
<keyword evidence="6" id="KW-0811">Translocation</keyword>
<keyword evidence="8" id="KW-0539">Nucleus</keyword>
<accession>A0A7S3XQB1</accession>
<evidence type="ECO:0000259" key="10">
    <source>
        <dbReference type="PROSITE" id="PS51434"/>
    </source>
</evidence>
<dbReference type="GO" id="GO:0034398">
    <property type="term" value="P:telomere tethering at nuclear periphery"/>
    <property type="evidence" value="ECO:0007669"/>
    <property type="project" value="TreeGrafter"/>
</dbReference>
<evidence type="ECO:0000313" key="11">
    <source>
        <dbReference type="EMBL" id="CAE0629198.1"/>
    </source>
</evidence>
<keyword evidence="9" id="KW-0732">Signal</keyword>
<dbReference type="PANTHER" id="PTHR23198">
    <property type="entry name" value="NUCLEOPORIN"/>
    <property type="match status" value="1"/>
</dbReference>
<evidence type="ECO:0000256" key="9">
    <source>
        <dbReference type="SAM" id="SignalP"/>
    </source>
</evidence>
<evidence type="ECO:0000256" key="5">
    <source>
        <dbReference type="ARBA" id="ARBA00022927"/>
    </source>
</evidence>
<dbReference type="GO" id="GO:0003723">
    <property type="term" value="F:RNA binding"/>
    <property type="evidence" value="ECO:0007669"/>
    <property type="project" value="TreeGrafter"/>
</dbReference>
<keyword evidence="5" id="KW-0653">Protein transport</keyword>
<evidence type="ECO:0000256" key="7">
    <source>
        <dbReference type="ARBA" id="ARBA00023132"/>
    </source>
</evidence>
<keyword evidence="4" id="KW-0509">mRNA transport</keyword>
<keyword evidence="3" id="KW-0813">Transport</keyword>
<keyword evidence="7" id="KW-0906">Nuclear pore complex</keyword>
<dbReference type="GO" id="GO:0000973">
    <property type="term" value="P:post-transcriptional tethering of RNA polymerase II gene DNA at nuclear periphery"/>
    <property type="evidence" value="ECO:0007669"/>
    <property type="project" value="TreeGrafter"/>
</dbReference>
<evidence type="ECO:0000256" key="6">
    <source>
        <dbReference type="ARBA" id="ARBA00023010"/>
    </source>
</evidence>
<evidence type="ECO:0000256" key="1">
    <source>
        <dbReference type="ARBA" id="ARBA00004567"/>
    </source>
</evidence>